<evidence type="ECO:0008006" key="3">
    <source>
        <dbReference type="Google" id="ProtNLM"/>
    </source>
</evidence>
<evidence type="ECO:0000313" key="2">
    <source>
        <dbReference type="Proteomes" id="UP000187283"/>
    </source>
</evidence>
<accession>A0A1R1YF12</accession>
<dbReference type="Proteomes" id="UP000187283">
    <property type="component" value="Unassembled WGS sequence"/>
</dbReference>
<protein>
    <recommendedName>
        <fullName evidence="3">PIH1 N-terminal domain-containing protein</fullName>
    </recommendedName>
</protein>
<name>A0A1R1YF12_9FUNG</name>
<sequence>MSTHNKDLVESSSLFKIGQNYEREKLHDFNETLKAEIRALGFKPHENSDKSGASSGASHKIIADQRIGGKNEVHGVKLEANKTVPPAIHSRIEYAEFISYKTQPTKTNLKFPGCKHVVINLCFSDAVPKPRTDNELEIQKAFKAAPDSSWQVPMYLSTPRVIGTIFNIVLIYLEVI</sequence>
<dbReference type="STRING" id="133412.A0A1R1YF12"/>
<evidence type="ECO:0000313" key="1">
    <source>
        <dbReference type="EMBL" id="OMJ25490.1"/>
    </source>
</evidence>
<gene>
    <name evidence="1" type="ORF">AYI70_g869</name>
</gene>
<reference evidence="1 2" key="1">
    <citation type="submission" date="2017-01" db="EMBL/GenBank/DDBJ databases">
        <authorList>
            <person name="Mah S.A."/>
            <person name="Swanson W.J."/>
            <person name="Moy G.W."/>
            <person name="Vacquier V.D."/>
        </authorList>
    </citation>
    <scope>NUCLEOTIDE SEQUENCE [LARGE SCALE GENOMIC DNA]</scope>
    <source>
        <strain evidence="1 2">GSMNP</strain>
    </source>
</reference>
<comment type="caution">
    <text evidence="1">The sequence shown here is derived from an EMBL/GenBank/DDBJ whole genome shotgun (WGS) entry which is preliminary data.</text>
</comment>
<organism evidence="1 2">
    <name type="scientific">Smittium culicis</name>
    <dbReference type="NCBI Taxonomy" id="133412"/>
    <lineage>
        <taxon>Eukaryota</taxon>
        <taxon>Fungi</taxon>
        <taxon>Fungi incertae sedis</taxon>
        <taxon>Zoopagomycota</taxon>
        <taxon>Kickxellomycotina</taxon>
        <taxon>Harpellomycetes</taxon>
        <taxon>Harpellales</taxon>
        <taxon>Legeriomycetaceae</taxon>
        <taxon>Smittium</taxon>
    </lineage>
</organism>
<dbReference type="EMBL" id="LSSN01000159">
    <property type="protein sequence ID" value="OMJ25490.1"/>
    <property type="molecule type" value="Genomic_DNA"/>
</dbReference>
<dbReference type="OrthoDB" id="5135119at2759"/>
<proteinExistence type="predicted"/>
<keyword evidence="2" id="KW-1185">Reference proteome</keyword>
<dbReference type="AlphaFoldDB" id="A0A1R1YF12"/>